<proteinExistence type="predicted"/>
<dbReference type="PANTHER" id="PTHR22674">
    <property type="entry name" value="NTPASE, KAP FAMILY P-LOOP DOMAIN-CONTAINING 1"/>
    <property type="match status" value="1"/>
</dbReference>
<evidence type="ECO:0000256" key="1">
    <source>
        <dbReference type="SAM" id="Coils"/>
    </source>
</evidence>
<keyword evidence="4" id="KW-1185">Reference proteome</keyword>
<dbReference type="Gene3D" id="3.40.50.300">
    <property type="entry name" value="P-loop containing nucleotide triphosphate hydrolases"/>
    <property type="match status" value="1"/>
</dbReference>
<reference evidence="3" key="1">
    <citation type="submission" date="2021-01" db="EMBL/GenBank/DDBJ databases">
        <title>Genomic Encyclopedia of Type Strains, Phase IV (KMG-IV): sequencing the most valuable type-strain genomes for metagenomic binning, comparative biology and taxonomic classification.</title>
        <authorList>
            <person name="Goeker M."/>
        </authorList>
    </citation>
    <scope>NUCLEOTIDE SEQUENCE</scope>
    <source>
        <strain evidence="3">DSM 23230</strain>
    </source>
</reference>
<feature type="domain" description="KAP NTPase" evidence="2">
    <location>
        <begin position="26"/>
        <end position="301"/>
    </location>
</feature>
<dbReference type="Proteomes" id="UP000774000">
    <property type="component" value="Unassembled WGS sequence"/>
</dbReference>
<dbReference type="InterPro" id="IPR011646">
    <property type="entry name" value="KAP_P-loop"/>
</dbReference>
<dbReference type="RefSeq" id="WP_204703121.1">
    <property type="nucleotide sequence ID" value="NZ_JAFBDQ010000026.1"/>
</dbReference>
<keyword evidence="1" id="KW-0175">Coiled coil</keyword>
<dbReference type="PANTHER" id="PTHR22674:SF6">
    <property type="entry name" value="NTPASE KAP FAMILY P-LOOP DOMAIN-CONTAINING PROTEIN 1"/>
    <property type="match status" value="1"/>
</dbReference>
<evidence type="ECO:0000259" key="2">
    <source>
        <dbReference type="Pfam" id="PF07693"/>
    </source>
</evidence>
<dbReference type="EMBL" id="JAFBDQ010000026">
    <property type="protein sequence ID" value="MBM7558113.1"/>
    <property type="molecule type" value="Genomic_DNA"/>
</dbReference>
<gene>
    <name evidence="3" type="ORF">JOC47_002983</name>
</gene>
<comment type="caution">
    <text evidence="3">The sequence shown here is derived from an EMBL/GenBank/DDBJ whole genome shotgun (WGS) entry which is preliminary data.</text>
</comment>
<protein>
    <recommendedName>
        <fullName evidence="2">KAP NTPase domain-containing protein</fullName>
    </recommendedName>
</protein>
<accession>A0A939BQG0</accession>
<feature type="coiled-coil region" evidence="1">
    <location>
        <begin position="93"/>
        <end position="120"/>
    </location>
</feature>
<dbReference type="SUPFAM" id="SSF52540">
    <property type="entry name" value="P-loop containing nucleoside triphosphate hydrolases"/>
    <property type="match status" value="1"/>
</dbReference>
<organism evidence="3 4">
    <name type="scientific">Halanaerobacter jeridensis</name>
    <dbReference type="NCBI Taxonomy" id="706427"/>
    <lineage>
        <taxon>Bacteria</taxon>
        <taxon>Bacillati</taxon>
        <taxon>Bacillota</taxon>
        <taxon>Clostridia</taxon>
        <taxon>Halanaerobiales</taxon>
        <taxon>Halobacteroidaceae</taxon>
        <taxon>Halanaerobacter</taxon>
    </lineage>
</organism>
<dbReference type="InterPro" id="IPR052754">
    <property type="entry name" value="NTPase_KAP_P-loop"/>
</dbReference>
<name>A0A939BQG0_9FIRM</name>
<evidence type="ECO:0000313" key="3">
    <source>
        <dbReference type="EMBL" id="MBM7558113.1"/>
    </source>
</evidence>
<dbReference type="Pfam" id="PF07693">
    <property type="entry name" value="KAP_NTPase"/>
    <property type="match status" value="1"/>
</dbReference>
<dbReference type="InterPro" id="IPR027417">
    <property type="entry name" value="P-loop_NTPase"/>
</dbReference>
<dbReference type="AlphaFoldDB" id="A0A939BQG0"/>
<sequence length="472" mass="54888">MRLKSPEIQVEENSPFEKDVLNRRESAEILTNLVSSTEKSFVLAINSEWGTGKTTFLRMWEKYLENKGFTTLFFNAWRNDFSNDALVSLIGEIETAIKEVKKEHDEISDLERYMEKIKDTGTTLMKDAIPTTLKIATSGIIDLNNATEDDIAKLTQNIASNQIKKHEEAKNTIEQFKEYLFDFADEITKIDGEDGKPLIFFIDELDRCRPNYALEILENAKHFFNVDNIIFVLGIDKNQIGNSIKAIYGSGMEADGYLRRFIDLNYSLPKPEKGLFAKALFNKFGFSEYFKSRKNHSSKAKKDKEYFLKSASELFNLFDFSLRVREQCFSQMSIVFKTIPKDKYLYPTLLTILVSLKNYDNSLYQDYVKGEVGSKKLLSYLKELSNANEFFSDEPRGHDKLVESHLIYYDQTNEKDDIIGEYEEVRSNSDEFNFTREERILELIGHHSSNHHTDKPDYLVEKIEITDRFTDR</sequence>
<evidence type="ECO:0000313" key="4">
    <source>
        <dbReference type="Proteomes" id="UP000774000"/>
    </source>
</evidence>